<dbReference type="PANTHER" id="PTHR46346:SF1">
    <property type="entry name" value="PHOSPHATIDYLINOSITOL N-ACETYLGLUCOSAMINYLTRANSFERASE SUBUNIT P"/>
    <property type="match status" value="1"/>
</dbReference>
<accession>A0A6G1IRT1</accession>
<reference evidence="8" key="1">
    <citation type="journal article" date="2020" name="Stud. Mycol.">
        <title>101 Dothideomycetes genomes: a test case for predicting lifestyles and emergence of pathogens.</title>
        <authorList>
            <person name="Haridas S."/>
            <person name="Albert R."/>
            <person name="Binder M."/>
            <person name="Bloem J."/>
            <person name="Labutti K."/>
            <person name="Salamov A."/>
            <person name="Andreopoulos B."/>
            <person name="Baker S."/>
            <person name="Barry K."/>
            <person name="Bills G."/>
            <person name="Bluhm B."/>
            <person name="Cannon C."/>
            <person name="Castanera R."/>
            <person name="Culley D."/>
            <person name="Daum C."/>
            <person name="Ezra D."/>
            <person name="Gonzalez J."/>
            <person name="Henrissat B."/>
            <person name="Kuo A."/>
            <person name="Liang C."/>
            <person name="Lipzen A."/>
            <person name="Lutzoni F."/>
            <person name="Magnuson J."/>
            <person name="Mondo S."/>
            <person name="Nolan M."/>
            <person name="Ohm R."/>
            <person name="Pangilinan J."/>
            <person name="Park H.-J."/>
            <person name="Ramirez L."/>
            <person name="Alfaro M."/>
            <person name="Sun H."/>
            <person name="Tritt A."/>
            <person name="Yoshinaga Y."/>
            <person name="Zwiers L.-H."/>
            <person name="Turgeon B."/>
            <person name="Goodwin S."/>
            <person name="Spatafora J."/>
            <person name="Crous P."/>
            <person name="Grigoriev I."/>
        </authorList>
    </citation>
    <scope>NUCLEOTIDE SEQUENCE</scope>
    <source>
        <strain evidence="8">CBS 122367</strain>
    </source>
</reference>
<sequence length="320" mass="34782">MPPKARAKAVLVGRQGLQGFQSRSTPELPTLRSLDDQLSASSIASPSERDERFSDGSDSEDKGQESRLLHTSPSHTHLAPHTSAFFPPFYNRPPIPLPPSPSLTSLLRPAFSTTTSRRTTPDSSDVDIPTASGTVTNGTSTPGTSTSANLASITKSARHAPTVPRAAPKVPTYEYYGFAVYLASSAAFLLYIVWAYVPSPLLHQMGIHYYPNRWWALAVPCWLVGLVVYIYVALASYNTRYLTLPLSSLENLVDETAQVAVVDRRTRAIAHGSRSDSVEAHQFGPDEDVDWKGCWSISTDAVMDVPIGGVCEILYGGEDE</sequence>
<keyword evidence="9" id="KW-1185">Reference proteome</keyword>
<feature type="region of interest" description="Disordered" evidence="5">
    <location>
        <begin position="101"/>
        <end position="148"/>
    </location>
</feature>
<dbReference type="PANTHER" id="PTHR46346">
    <property type="entry name" value="PHOSPHATIDYLINOSITOL N-ACETYLGLUCOSAMINYLTRANSFERASE SUBUNIT P"/>
    <property type="match status" value="1"/>
</dbReference>
<feature type="compositionally biased region" description="Low complexity" evidence="5">
    <location>
        <begin position="132"/>
        <end position="147"/>
    </location>
</feature>
<dbReference type="EMBL" id="MU005595">
    <property type="protein sequence ID" value="KAF2680579.1"/>
    <property type="molecule type" value="Genomic_DNA"/>
</dbReference>
<gene>
    <name evidence="8" type="ORF">K458DRAFT_445114</name>
</gene>
<feature type="region of interest" description="Disordered" evidence="5">
    <location>
        <begin position="1"/>
        <end position="80"/>
    </location>
</feature>
<feature type="transmembrane region" description="Helical" evidence="6">
    <location>
        <begin position="175"/>
        <end position="194"/>
    </location>
</feature>
<feature type="compositionally biased region" description="Basic and acidic residues" evidence="5">
    <location>
        <begin position="47"/>
        <end position="68"/>
    </location>
</feature>
<evidence type="ECO:0000313" key="9">
    <source>
        <dbReference type="Proteomes" id="UP000799291"/>
    </source>
</evidence>
<dbReference type="AlphaFoldDB" id="A0A6G1IRT1"/>
<keyword evidence="2 6" id="KW-0812">Transmembrane</keyword>
<evidence type="ECO:0000259" key="7">
    <source>
        <dbReference type="Pfam" id="PF08510"/>
    </source>
</evidence>
<evidence type="ECO:0000256" key="1">
    <source>
        <dbReference type="ARBA" id="ARBA00004141"/>
    </source>
</evidence>
<dbReference type="Pfam" id="PF08510">
    <property type="entry name" value="PIG-P"/>
    <property type="match status" value="1"/>
</dbReference>
<comment type="subcellular location">
    <subcellularLocation>
        <location evidence="1">Membrane</location>
        <topology evidence="1">Multi-pass membrane protein</topology>
    </subcellularLocation>
</comment>
<evidence type="ECO:0000256" key="5">
    <source>
        <dbReference type="SAM" id="MobiDB-lite"/>
    </source>
</evidence>
<evidence type="ECO:0000256" key="3">
    <source>
        <dbReference type="ARBA" id="ARBA00022989"/>
    </source>
</evidence>
<evidence type="ECO:0000256" key="4">
    <source>
        <dbReference type="ARBA" id="ARBA00023136"/>
    </source>
</evidence>
<feature type="compositionally biased region" description="Low complexity" evidence="5">
    <location>
        <begin position="102"/>
        <end position="123"/>
    </location>
</feature>
<feature type="transmembrane region" description="Helical" evidence="6">
    <location>
        <begin position="214"/>
        <end position="234"/>
    </location>
</feature>
<evidence type="ECO:0000256" key="6">
    <source>
        <dbReference type="SAM" id="Phobius"/>
    </source>
</evidence>
<organism evidence="8 9">
    <name type="scientific">Lentithecium fluviatile CBS 122367</name>
    <dbReference type="NCBI Taxonomy" id="1168545"/>
    <lineage>
        <taxon>Eukaryota</taxon>
        <taxon>Fungi</taxon>
        <taxon>Dikarya</taxon>
        <taxon>Ascomycota</taxon>
        <taxon>Pezizomycotina</taxon>
        <taxon>Dothideomycetes</taxon>
        <taxon>Pleosporomycetidae</taxon>
        <taxon>Pleosporales</taxon>
        <taxon>Massarineae</taxon>
        <taxon>Lentitheciaceae</taxon>
        <taxon>Lentithecium</taxon>
    </lineage>
</organism>
<dbReference type="OrthoDB" id="690928at2759"/>
<feature type="compositionally biased region" description="Polar residues" evidence="5">
    <location>
        <begin position="36"/>
        <end position="45"/>
    </location>
</feature>
<evidence type="ECO:0000313" key="8">
    <source>
        <dbReference type="EMBL" id="KAF2680579.1"/>
    </source>
</evidence>
<feature type="domain" description="PIG-P" evidence="7">
    <location>
        <begin position="172"/>
        <end position="315"/>
    </location>
</feature>
<name>A0A6G1IRT1_9PLEO</name>
<dbReference type="Proteomes" id="UP000799291">
    <property type="component" value="Unassembled WGS sequence"/>
</dbReference>
<feature type="compositionally biased region" description="Polar residues" evidence="5">
    <location>
        <begin position="18"/>
        <end position="27"/>
    </location>
</feature>
<dbReference type="GO" id="GO:0016020">
    <property type="term" value="C:membrane"/>
    <property type="evidence" value="ECO:0007669"/>
    <property type="project" value="UniProtKB-SubCell"/>
</dbReference>
<dbReference type="InterPro" id="IPR052263">
    <property type="entry name" value="GPI_Anchor_Biosynth"/>
</dbReference>
<dbReference type="InterPro" id="IPR013717">
    <property type="entry name" value="PIG-P"/>
</dbReference>
<keyword evidence="4 6" id="KW-0472">Membrane</keyword>
<dbReference type="GO" id="GO:0006506">
    <property type="term" value="P:GPI anchor biosynthetic process"/>
    <property type="evidence" value="ECO:0007669"/>
    <property type="project" value="TreeGrafter"/>
</dbReference>
<proteinExistence type="predicted"/>
<dbReference type="GO" id="GO:0005783">
    <property type="term" value="C:endoplasmic reticulum"/>
    <property type="evidence" value="ECO:0007669"/>
    <property type="project" value="TreeGrafter"/>
</dbReference>
<keyword evidence="3 6" id="KW-1133">Transmembrane helix</keyword>
<protein>
    <submittedName>
        <fullName evidence="8">PIG-P-domain-containing protein</fullName>
    </submittedName>
</protein>
<evidence type="ECO:0000256" key="2">
    <source>
        <dbReference type="ARBA" id="ARBA00022692"/>
    </source>
</evidence>